<feature type="region of interest" description="Disordered" evidence="15">
    <location>
        <begin position="1"/>
        <end position="75"/>
    </location>
</feature>
<evidence type="ECO:0000259" key="17">
    <source>
        <dbReference type="Pfam" id="PF01490"/>
    </source>
</evidence>
<feature type="transmembrane region" description="Helical" evidence="16">
    <location>
        <begin position="526"/>
        <end position="550"/>
    </location>
</feature>
<reference evidence="18 19" key="1">
    <citation type="submission" date="2022-05" db="EMBL/GenBank/DDBJ databases">
        <authorList>
            <consortium name="Genoscope - CEA"/>
            <person name="William W."/>
        </authorList>
    </citation>
    <scope>NUCLEOTIDE SEQUENCE [LARGE SCALE GENOMIC DNA]</scope>
</reference>
<evidence type="ECO:0000256" key="4">
    <source>
        <dbReference type="ARBA" id="ARBA00022692"/>
    </source>
</evidence>
<feature type="domain" description="Amino acid transporter transmembrane" evidence="17">
    <location>
        <begin position="300"/>
        <end position="578"/>
    </location>
</feature>
<keyword evidence="12" id="KW-0325">Glycoprotein</keyword>
<keyword evidence="7" id="KW-0029">Amino-acid transport</keyword>
<comment type="similarity">
    <text evidence="14">Belongs to the amino acid/polyamine transporter 2 family. SLC38A9 subfamily.</text>
</comment>
<gene>
    <name evidence="18" type="ORF">PLOB_00012181</name>
</gene>
<feature type="transmembrane region" description="Helical" evidence="16">
    <location>
        <begin position="495"/>
        <end position="520"/>
    </location>
</feature>
<feature type="transmembrane region" description="Helical" evidence="16">
    <location>
        <begin position="459"/>
        <end position="483"/>
    </location>
</feature>
<dbReference type="PANTHER" id="PTHR22950">
    <property type="entry name" value="AMINO ACID TRANSPORTER"/>
    <property type="match status" value="1"/>
</dbReference>
<dbReference type="Proteomes" id="UP001159405">
    <property type="component" value="Unassembled WGS sequence"/>
</dbReference>
<proteinExistence type="inferred from homology"/>
<keyword evidence="11" id="KW-1015">Disulfide bond</keyword>
<feature type="transmembrane region" description="Helical" evidence="16">
    <location>
        <begin position="146"/>
        <end position="168"/>
    </location>
</feature>
<accession>A0ABN8R1B9</accession>
<evidence type="ECO:0000256" key="6">
    <source>
        <dbReference type="ARBA" id="ARBA00022753"/>
    </source>
</evidence>
<evidence type="ECO:0000256" key="15">
    <source>
        <dbReference type="SAM" id="MobiDB-lite"/>
    </source>
</evidence>
<dbReference type="Pfam" id="PF01490">
    <property type="entry name" value="Aa_trans"/>
    <property type="match status" value="2"/>
</dbReference>
<keyword evidence="8 16" id="KW-1133">Transmembrane helix</keyword>
<keyword evidence="19" id="KW-1185">Reference proteome</keyword>
<evidence type="ECO:0000256" key="5">
    <source>
        <dbReference type="ARBA" id="ARBA00022723"/>
    </source>
</evidence>
<name>A0ABN8R1B9_9CNID</name>
<evidence type="ECO:0000313" key="19">
    <source>
        <dbReference type="Proteomes" id="UP001159405"/>
    </source>
</evidence>
<dbReference type="InterPro" id="IPR013057">
    <property type="entry name" value="AA_transpt_TM"/>
</dbReference>
<keyword evidence="4 16" id="KW-0812">Transmembrane</keyword>
<feature type="transmembrane region" description="Helical" evidence="16">
    <location>
        <begin position="320"/>
        <end position="335"/>
    </location>
</feature>
<evidence type="ECO:0000256" key="1">
    <source>
        <dbReference type="ARBA" id="ARBA00004107"/>
    </source>
</evidence>
<keyword evidence="6" id="KW-0967">Endosome</keyword>
<evidence type="ECO:0000313" key="18">
    <source>
        <dbReference type="EMBL" id="CAH3171840.1"/>
    </source>
</evidence>
<dbReference type="EMBL" id="CALNXK010000167">
    <property type="protein sequence ID" value="CAH3171840.1"/>
    <property type="molecule type" value="Genomic_DNA"/>
</dbReference>
<evidence type="ECO:0000256" key="12">
    <source>
        <dbReference type="ARBA" id="ARBA00023180"/>
    </source>
</evidence>
<evidence type="ECO:0000256" key="16">
    <source>
        <dbReference type="SAM" id="Phobius"/>
    </source>
</evidence>
<evidence type="ECO:0000256" key="10">
    <source>
        <dbReference type="ARBA" id="ARBA00023136"/>
    </source>
</evidence>
<feature type="transmembrane region" description="Helical" evidence="16">
    <location>
        <begin position="224"/>
        <end position="245"/>
    </location>
</feature>
<feature type="domain" description="Amino acid transporter transmembrane" evidence="17">
    <location>
        <begin position="143"/>
        <end position="256"/>
    </location>
</feature>
<sequence length="582" mass="65292">MKRSKSDGAILRPTDERTPILSVQGNPNASPDRVSLASSRTSSVSFSNLQNQDEVTRKNAMDSRSGSVVTAGDEQYNDIPKRKPFHYNSLRDQLQTSHDRDMAAKYHRYRYISKLSGHSVIIPSHMLPPNLFLIFPKKTDEKQSSLITIFSVWNTMMGTSLLSIPWAIEQAGFALALILMVLMAGLCLYSCYLILKTAEDSIKHGEILEFSDICKKYLGKPGELIAVLFSLAANAGACIVFWVLMSNFLYNFGYYINERLHRAYSIPVGNFSMLNTTVSPNSAASQVLCPAGHSSNSTATDQLVRASTSSFFKYWSQQKSVPFFLIAILLPLCSVKSPTFFTKFNSLGTLSAAYIIIFSITKASIWGIHMELNGQDPLFKASFPALTGILTLAYFIHNCILSIMRNQENPKNNARDLSIAYFLVAFTYILVGVLFFISFPRDKSCIQQVLLDNLPAPDVMTFVARVFLLFQLTTVFPLVMYIVRVQFMLYFFNKIYPSFLHVFFLNLVLIGSCVLCAVFYPHVGNIIRYVGSLSGLAYNYSLPCIVYIMIQKKRGQLSIPSILFHSIIVVIGVLNFISQFLI</sequence>
<evidence type="ECO:0000256" key="13">
    <source>
        <dbReference type="ARBA" id="ARBA00023228"/>
    </source>
</evidence>
<keyword evidence="3" id="KW-0813">Transport</keyword>
<protein>
    <recommendedName>
        <fullName evidence="17">Amino acid transporter transmembrane domain-containing protein</fullName>
    </recommendedName>
</protein>
<evidence type="ECO:0000256" key="14">
    <source>
        <dbReference type="ARBA" id="ARBA00038442"/>
    </source>
</evidence>
<evidence type="ECO:0000256" key="11">
    <source>
        <dbReference type="ARBA" id="ARBA00023157"/>
    </source>
</evidence>
<feature type="transmembrane region" description="Helical" evidence="16">
    <location>
        <begin position="562"/>
        <end position="581"/>
    </location>
</feature>
<feature type="compositionally biased region" description="Low complexity" evidence="15">
    <location>
        <begin position="35"/>
        <end position="47"/>
    </location>
</feature>
<organism evidence="18 19">
    <name type="scientific">Porites lobata</name>
    <dbReference type="NCBI Taxonomy" id="104759"/>
    <lineage>
        <taxon>Eukaryota</taxon>
        <taxon>Metazoa</taxon>
        <taxon>Cnidaria</taxon>
        <taxon>Anthozoa</taxon>
        <taxon>Hexacorallia</taxon>
        <taxon>Scleractinia</taxon>
        <taxon>Fungiina</taxon>
        <taxon>Poritidae</taxon>
        <taxon>Porites</taxon>
    </lineage>
</organism>
<evidence type="ECO:0000256" key="8">
    <source>
        <dbReference type="ARBA" id="ARBA00022989"/>
    </source>
</evidence>
<evidence type="ECO:0000256" key="7">
    <source>
        <dbReference type="ARBA" id="ARBA00022970"/>
    </source>
</evidence>
<evidence type="ECO:0000256" key="3">
    <source>
        <dbReference type="ARBA" id="ARBA00022448"/>
    </source>
</evidence>
<dbReference type="PANTHER" id="PTHR22950:SF244">
    <property type="entry name" value="NEUTRAL AMINO ACID TRANSPORTER 9"/>
    <property type="match status" value="1"/>
</dbReference>
<feature type="transmembrane region" description="Helical" evidence="16">
    <location>
        <begin position="381"/>
        <end position="404"/>
    </location>
</feature>
<keyword evidence="13" id="KW-0458">Lysosome</keyword>
<comment type="caution">
    <text evidence="18">The sequence shown here is derived from an EMBL/GenBank/DDBJ whole genome shotgun (WGS) entry which is preliminary data.</text>
</comment>
<evidence type="ECO:0000256" key="2">
    <source>
        <dbReference type="ARBA" id="ARBA00004155"/>
    </source>
</evidence>
<feature type="transmembrane region" description="Helical" evidence="16">
    <location>
        <begin position="416"/>
        <end position="439"/>
    </location>
</feature>
<keyword evidence="5" id="KW-0479">Metal-binding</keyword>
<keyword evidence="9" id="KW-0915">Sodium</keyword>
<keyword evidence="10 16" id="KW-0472">Membrane</keyword>
<feature type="transmembrane region" description="Helical" evidence="16">
    <location>
        <begin position="174"/>
        <end position="195"/>
    </location>
</feature>
<comment type="subcellular location">
    <subcellularLocation>
        <location evidence="1">Late endosome membrane</location>
        <topology evidence="1">Multi-pass membrane protein</topology>
    </subcellularLocation>
    <subcellularLocation>
        <location evidence="2">Lysosome membrane</location>
        <topology evidence="2">Multi-pass membrane protein</topology>
    </subcellularLocation>
</comment>
<evidence type="ECO:0000256" key="9">
    <source>
        <dbReference type="ARBA" id="ARBA00023053"/>
    </source>
</evidence>
<feature type="transmembrane region" description="Helical" evidence="16">
    <location>
        <begin position="347"/>
        <end position="369"/>
    </location>
</feature>